<name>D2NTC2_ROTMD</name>
<feature type="transmembrane region" description="Helical" evidence="1">
    <location>
        <begin position="97"/>
        <end position="117"/>
    </location>
</feature>
<dbReference type="Proteomes" id="UP000001883">
    <property type="component" value="Chromosome"/>
</dbReference>
<keyword evidence="1" id="KW-1133">Transmembrane helix</keyword>
<accession>D2NTC2</accession>
<proteinExistence type="predicted"/>
<gene>
    <name evidence="2" type="ordered locus">RMDY18_10660</name>
</gene>
<feature type="transmembrane region" description="Helical" evidence="1">
    <location>
        <begin position="53"/>
        <end position="77"/>
    </location>
</feature>
<reference evidence="3" key="1">
    <citation type="submission" date="2009-07" db="EMBL/GenBank/DDBJ databases">
        <title>Complete genome sequence of Rothia mucilaginosa DJ.</title>
        <authorList>
            <person name="Yamane K."/>
            <person name="Nambu T."/>
            <person name="Mashimo C."/>
            <person name="Sugimori C."/>
            <person name="Yamanaka T."/>
            <person name="Leung K."/>
            <person name="Fukushima H."/>
        </authorList>
    </citation>
    <scope>NUCLEOTIDE SEQUENCE [LARGE SCALE GENOMIC DNA]</scope>
    <source>
        <strain evidence="3">DY-18</strain>
    </source>
</reference>
<dbReference type="AlphaFoldDB" id="D2NTC2"/>
<protein>
    <submittedName>
        <fullName evidence="2">Predicted membrane metal-binding protein</fullName>
    </submittedName>
</protein>
<reference evidence="2 3" key="3">
    <citation type="journal article" date="2010" name="Sequencing">
        <title>Complete Genome Sequence of Rothia mucilaginosa DY-18: A Clinical Isolate with Dense Meshwork-Like Structures from a Persistent Apical Periodontitis Lesion.</title>
        <authorList>
            <person name="Yamane K."/>
            <person name="Nambu T."/>
            <person name="Yamanaka T."/>
            <person name="Mashimo C."/>
            <person name="Sugimori C."/>
            <person name="Leung K.-P."/>
            <person name="Fukushima H."/>
        </authorList>
    </citation>
    <scope>NUCLEOTIDE SEQUENCE [LARGE SCALE GENOMIC DNA]</scope>
    <source>
        <strain evidence="2 3">DY-18</strain>
    </source>
</reference>
<evidence type="ECO:0000256" key="1">
    <source>
        <dbReference type="SAM" id="Phobius"/>
    </source>
</evidence>
<keyword evidence="1" id="KW-0812">Transmembrane</keyword>
<evidence type="ECO:0000313" key="3">
    <source>
        <dbReference type="Proteomes" id="UP000001883"/>
    </source>
</evidence>
<evidence type="ECO:0000313" key="2">
    <source>
        <dbReference type="EMBL" id="BAI64898.1"/>
    </source>
</evidence>
<sequence length="157" mass="15599">MNRLENCGQRVCAGGDGFGEVAANMRQSAVFVEAVTVMRAVALSMTAPLSMTMALAVATFLLGLTVVSMFLLGMRVPALAAVLSGTLTLLSFKGKDLGILATAHAIGIGCVVVAGCCGGSVRYRSTGVVGSGLGVGGGALGVRVSHASTLPSALAGR</sequence>
<keyword evidence="3" id="KW-1185">Reference proteome</keyword>
<dbReference type="KEGG" id="rmu:RMDY18_10660"/>
<keyword evidence="1" id="KW-0472">Membrane</keyword>
<reference evidence="2 3" key="2">
    <citation type="journal article" date="2010" name="J Osaka Dent Univ">
        <title>Isolation and identification of Rothia mucilaginosa from persistent apical periodontitis lesions.</title>
        <authorList>
            <person name="Yamane K."/>
            <person name="Yoshida M."/>
            <person name="Fujihira T."/>
            <person name="Baba T."/>
            <person name="Tsuji N."/>
            <person name="Hayashi H."/>
            <person name="Sugimori C."/>
            <person name="Yamanaka T."/>
            <person name="Mashimo C."/>
            <person name="Nambu T."/>
            <person name="Kawai H."/>
            <person name="Fukushima H."/>
        </authorList>
    </citation>
    <scope>NUCLEOTIDE SEQUENCE [LARGE SCALE GENOMIC DNA]</scope>
    <source>
        <strain evidence="2 3">DY-18</strain>
    </source>
</reference>
<dbReference type="STRING" id="680646.RMDY18_10660"/>
<organism evidence="2 3">
    <name type="scientific">Rothia mucilaginosa (strain DY-18)</name>
    <name type="common">Stomatococcus mucilaginosus</name>
    <dbReference type="NCBI Taxonomy" id="680646"/>
    <lineage>
        <taxon>Bacteria</taxon>
        <taxon>Bacillati</taxon>
        <taxon>Actinomycetota</taxon>
        <taxon>Actinomycetes</taxon>
        <taxon>Micrococcales</taxon>
        <taxon>Micrococcaceae</taxon>
        <taxon>Rothia</taxon>
    </lineage>
</organism>
<dbReference type="EMBL" id="AP011540">
    <property type="protein sequence ID" value="BAI64898.1"/>
    <property type="molecule type" value="Genomic_DNA"/>
</dbReference>
<dbReference type="HOGENOM" id="CLU_1676536_0_0_11"/>